<evidence type="ECO:0000313" key="2">
    <source>
        <dbReference type="EMBL" id="MFD1361981.1"/>
    </source>
</evidence>
<dbReference type="EMBL" id="JBHTNH010000021">
    <property type="protein sequence ID" value="MFD1361981.1"/>
    <property type="molecule type" value="Genomic_DNA"/>
</dbReference>
<reference evidence="3" key="1">
    <citation type="journal article" date="2019" name="Int. J. Syst. Evol. Microbiol.">
        <title>The Global Catalogue of Microorganisms (GCM) 10K type strain sequencing project: providing services to taxonomists for standard genome sequencing and annotation.</title>
        <authorList>
            <consortium name="The Broad Institute Genomics Platform"/>
            <consortium name="The Broad Institute Genome Sequencing Center for Infectious Disease"/>
            <person name="Wu L."/>
            <person name="Ma J."/>
        </authorList>
    </citation>
    <scope>NUCLEOTIDE SEQUENCE [LARGE SCALE GENOMIC DNA]</scope>
    <source>
        <strain evidence="3">CCUG 54822</strain>
    </source>
</reference>
<accession>A0ABW3ZU97</accession>
<keyword evidence="3" id="KW-1185">Reference proteome</keyword>
<feature type="transmembrane region" description="Helical" evidence="1">
    <location>
        <begin position="73"/>
        <end position="95"/>
    </location>
</feature>
<evidence type="ECO:0000313" key="3">
    <source>
        <dbReference type="Proteomes" id="UP001597178"/>
    </source>
</evidence>
<keyword evidence="1" id="KW-0472">Membrane</keyword>
<sequence>MRLNVIFKMSSILCLILFWLVLLTGVFAITSNASYIWWPDSSFTTTLGQFEPLYLYMTLDFDQQPELYTDKSFMVLTLLFNVVLFLFVLSFLWLMYKFLKNVYADSLFMYGNVSVLFRMGLTFAVLGSATTYMDGLLFSKALTALDISNASIAFSNIAYVDFIIAGIVFIVIASALRTAVNAVEENKKTI</sequence>
<organism evidence="2 3">
    <name type="scientific">Lentibacillus salinarum</name>
    <dbReference type="NCBI Taxonomy" id="446820"/>
    <lineage>
        <taxon>Bacteria</taxon>
        <taxon>Bacillati</taxon>
        <taxon>Bacillota</taxon>
        <taxon>Bacilli</taxon>
        <taxon>Bacillales</taxon>
        <taxon>Bacillaceae</taxon>
        <taxon>Lentibacillus</taxon>
    </lineage>
</organism>
<dbReference type="RefSeq" id="WP_382400074.1">
    <property type="nucleotide sequence ID" value="NZ_JBHTNH010000021.1"/>
</dbReference>
<proteinExistence type="predicted"/>
<dbReference type="Proteomes" id="UP001597178">
    <property type="component" value="Unassembled WGS sequence"/>
</dbReference>
<comment type="caution">
    <text evidence="2">The sequence shown here is derived from an EMBL/GenBank/DDBJ whole genome shotgun (WGS) entry which is preliminary data.</text>
</comment>
<evidence type="ECO:0008006" key="4">
    <source>
        <dbReference type="Google" id="ProtNLM"/>
    </source>
</evidence>
<keyword evidence="1" id="KW-0812">Transmembrane</keyword>
<gene>
    <name evidence="2" type="ORF">ACFQ4A_09970</name>
</gene>
<feature type="transmembrane region" description="Helical" evidence="1">
    <location>
        <begin position="152"/>
        <end position="176"/>
    </location>
</feature>
<protein>
    <recommendedName>
        <fullName evidence="4">DUF2975 domain-containing protein</fullName>
    </recommendedName>
</protein>
<evidence type="ECO:0000256" key="1">
    <source>
        <dbReference type="SAM" id="Phobius"/>
    </source>
</evidence>
<feature type="transmembrane region" description="Helical" evidence="1">
    <location>
        <begin position="107"/>
        <end position="132"/>
    </location>
</feature>
<keyword evidence="1" id="KW-1133">Transmembrane helix</keyword>
<name>A0ABW3ZU97_9BACI</name>